<dbReference type="Proteomes" id="UP000749559">
    <property type="component" value="Unassembled WGS sequence"/>
</dbReference>
<evidence type="ECO:0000256" key="1">
    <source>
        <dbReference type="SAM" id="MobiDB-lite"/>
    </source>
</evidence>
<evidence type="ECO:0000313" key="2">
    <source>
        <dbReference type="EMBL" id="CAH1794361.1"/>
    </source>
</evidence>
<protein>
    <submittedName>
        <fullName evidence="2">Uncharacterized protein</fullName>
    </submittedName>
</protein>
<organism evidence="2 3">
    <name type="scientific">Owenia fusiformis</name>
    <name type="common">Polychaete worm</name>
    <dbReference type="NCBI Taxonomy" id="6347"/>
    <lineage>
        <taxon>Eukaryota</taxon>
        <taxon>Metazoa</taxon>
        <taxon>Spiralia</taxon>
        <taxon>Lophotrochozoa</taxon>
        <taxon>Annelida</taxon>
        <taxon>Polychaeta</taxon>
        <taxon>Sedentaria</taxon>
        <taxon>Canalipalpata</taxon>
        <taxon>Sabellida</taxon>
        <taxon>Oweniida</taxon>
        <taxon>Oweniidae</taxon>
        <taxon>Owenia</taxon>
    </lineage>
</organism>
<feature type="region of interest" description="Disordered" evidence="1">
    <location>
        <begin position="206"/>
        <end position="234"/>
    </location>
</feature>
<sequence>MNKPLVQISNDLRFSQSAPGSPQNSRVVSPIPVTHGLPNSIGAVHQMPTVITKPKVYMSHPAVTVSSANSAPIINGTTTVNTENKEKTVTIVAPTQAMLKNPALVQHINVSGNSGQSHHIMTHAQMSQIAQQQQQQHFIIKTEALGQQGHFRQQVPVSTVTLTPTMPMSFTPTNTTASPQIMQLVHKTEAIKRPLATPPVTVSVNNKVETNSTDTQSSSHEEIDAKKMKIEATS</sequence>
<name>A0A8S4PMI1_OWEFU</name>
<accession>A0A8S4PMI1</accession>
<evidence type="ECO:0000313" key="3">
    <source>
        <dbReference type="Proteomes" id="UP000749559"/>
    </source>
</evidence>
<dbReference type="EMBL" id="CAIIXF020000009">
    <property type="protein sequence ID" value="CAH1794361.1"/>
    <property type="molecule type" value="Genomic_DNA"/>
</dbReference>
<comment type="caution">
    <text evidence="2">The sequence shown here is derived from an EMBL/GenBank/DDBJ whole genome shotgun (WGS) entry which is preliminary data.</text>
</comment>
<gene>
    <name evidence="2" type="ORF">OFUS_LOCUS19068</name>
</gene>
<keyword evidence="3" id="KW-1185">Reference proteome</keyword>
<reference evidence="2" key="1">
    <citation type="submission" date="2022-03" db="EMBL/GenBank/DDBJ databases">
        <authorList>
            <person name="Martin C."/>
        </authorList>
    </citation>
    <scope>NUCLEOTIDE SEQUENCE</scope>
</reference>
<feature type="compositionally biased region" description="Polar residues" evidence="1">
    <location>
        <begin position="206"/>
        <end position="218"/>
    </location>
</feature>
<proteinExistence type="predicted"/>
<dbReference type="AlphaFoldDB" id="A0A8S4PMI1"/>
<feature type="compositionally biased region" description="Basic and acidic residues" evidence="1">
    <location>
        <begin position="219"/>
        <end position="234"/>
    </location>
</feature>